<reference evidence="1 2" key="2">
    <citation type="submission" date="2018-11" db="EMBL/GenBank/DDBJ databases">
        <authorList>
            <consortium name="Pathogen Informatics"/>
        </authorList>
    </citation>
    <scope>NUCLEOTIDE SEQUENCE [LARGE SCALE GENOMIC DNA]</scope>
    <source>
        <strain evidence="1 2">NST_G2</strain>
    </source>
</reference>
<sequence>MVRVVWPVDATGRLTAQDTTTDLWCLLGFTAEGALAQPRTSLACADSAAQLIVSWGEGAWKLPLYSHSAPCNGGRGLHRANITAVLYYKPTATIITADTIGIIKNFTPVSHLPGRIKSLDVVSVTSEYLNGHFGLDLGNSGDVATILAVCEGHPNSVHMCLAFAGTPFCCAVTKQAILRAMWEWTSDRLFVLHQVN</sequence>
<organism evidence="3">
    <name type="scientific">Schistocephalus solidus</name>
    <name type="common">Tapeworm</name>
    <dbReference type="NCBI Taxonomy" id="70667"/>
    <lineage>
        <taxon>Eukaryota</taxon>
        <taxon>Metazoa</taxon>
        <taxon>Spiralia</taxon>
        <taxon>Lophotrochozoa</taxon>
        <taxon>Platyhelminthes</taxon>
        <taxon>Cestoda</taxon>
        <taxon>Eucestoda</taxon>
        <taxon>Diphyllobothriidea</taxon>
        <taxon>Diphyllobothriidae</taxon>
        <taxon>Schistocephalus</taxon>
    </lineage>
</organism>
<evidence type="ECO:0000313" key="3">
    <source>
        <dbReference type="WBParaSite" id="SSLN_0000677701-mRNA-1"/>
    </source>
</evidence>
<gene>
    <name evidence="1" type="ORF">SSLN_LOCUS6571</name>
</gene>
<dbReference type="AlphaFoldDB" id="A0A183SQS3"/>
<dbReference type="EMBL" id="UYSU01033751">
    <property type="protein sequence ID" value="VDL92956.1"/>
    <property type="molecule type" value="Genomic_DNA"/>
</dbReference>
<name>A0A183SQS3_SCHSO</name>
<dbReference type="Proteomes" id="UP000275846">
    <property type="component" value="Unassembled WGS sequence"/>
</dbReference>
<evidence type="ECO:0000313" key="1">
    <source>
        <dbReference type="EMBL" id="VDL92956.1"/>
    </source>
</evidence>
<dbReference type="WBParaSite" id="SSLN_0000677701-mRNA-1">
    <property type="protein sequence ID" value="SSLN_0000677701-mRNA-1"/>
    <property type="gene ID" value="SSLN_0000677701"/>
</dbReference>
<accession>A0A183SQS3</accession>
<protein>
    <submittedName>
        <fullName evidence="3">Mediator of RNA polymerase II transcription subunit 16</fullName>
    </submittedName>
</protein>
<dbReference type="OrthoDB" id="10419776at2759"/>
<proteinExistence type="predicted"/>
<reference evidence="3" key="1">
    <citation type="submission" date="2016-06" db="UniProtKB">
        <authorList>
            <consortium name="WormBaseParasite"/>
        </authorList>
    </citation>
    <scope>IDENTIFICATION</scope>
</reference>
<keyword evidence="2" id="KW-1185">Reference proteome</keyword>
<evidence type="ECO:0000313" key="2">
    <source>
        <dbReference type="Proteomes" id="UP000275846"/>
    </source>
</evidence>